<proteinExistence type="predicted"/>
<dbReference type="Proteomes" id="UP000553963">
    <property type="component" value="Unassembled WGS sequence"/>
</dbReference>
<sequence length="60" mass="6729">MDIQEAAPRWTVEAVDRLRQLAEARVPAEVISQAMHRPLAEILAKAAELKLTLDPVNREP</sequence>
<reference evidence="1 2" key="1">
    <citation type="submission" date="2020-08" db="EMBL/GenBank/DDBJ databases">
        <title>Genomic Encyclopedia of Type Strains, Phase IV (KMG-IV): sequencing the most valuable type-strain genomes for metagenomic binning, comparative biology and taxonomic classification.</title>
        <authorList>
            <person name="Goeker M."/>
        </authorList>
    </citation>
    <scope>NUCLEOTIDE SEQUENCE [LARGE SCALE GENOMIC DNA]</scope>
    <source>
        <strain evidence="1 2">DSM 25966</strain>
    </source>
</reference>
<dbReference type="RefSeq" id="WP_183399494.1">
    <property type="nucleotide sequence ID" value="NZ_JACIDS010000003.1"/>
</dbReference>
<accession>A0A840ANM1</accession>
<protein>
    <submittedName>
        <fullName evidence="1">Uncharacterized protein</fullName>
    </submittedName>
</protein>
<comment type="caution">
    <text evidence="1">The sequence shown here is derived from an EMBL/GenBank/DDBJ whole genome shotgun (WGS) entry which is preliminary data.</text>
</comment>
<evidence type="ECO:0000313" key="2">
    <source>
        <dbReference type="Proteomes" id="UP000553963"/>
    </source>
</evidence>
<keyword evidence="2" id="KW-1185">Reference proteome</keyword>
<dbReference type="EMBL" id="JACIDS010000003">
    <property type="protein sequence ID" value="MBB3931889.1"/>
    <property type="molecule type" value="Genomic_DNA"/>
</dbReference>
<evidence type="ECO:0000313" key="1">
    <source>
        <dbReference type="EMBL" id="MBB3931889.1"/>
    </source>
</evidence>
<organism evidence="1 2">
    <name type="scientific">Kaistia hirudinis</name>
    <dbReference type="NCBI Taxonomy" id="1293440"/>
    <lineage>
        <taxon>Bacteria</taxon>
        <taxon>Pseudomonadati</taxon>
        <taxon>Pseudomonadota</taxon>
        <taxon>Alphaproteobacteria</taxon>
        <taxon>Hyphomicrobiales</taxon>
        <taxon>Kaistiaceae</taxon>
        <taxon>Kaistia</taxon>
    </lineage>
</organism>
<gene>
    <name evidence="1" type="ORF">GGR25_002939</name>
</gene>
<dbReference type="AlphaFoldDB" id="A0A840ANM1"/>
<name>A0A840ANM1_9HYPH</name>